<dbReference type="Gene3D" id="2.120.10.80">
    <property type="entry name" value="Kelch-type beta propeller"/>
    <property type="match status" value="1"/>
</dbReference>
<dbReference type="AlphaFoldDB" id="A0AAV3Q9J4"/>
<dbReference type="Proteomes" id="UP001454036">
    <property type="component" value="Unassembled WGS sequence"/>
</dbReference>
<proteinExistence type="predicted"/>
<dbReference type="InterPro" id="IPR015915">
    <property type="entry name" value="Kelch-typ_b-propeller"/>
</dbReference>
<dbReference type="EMBL" id="BAABME010020557">
    <property type="protein sequence ID" value="GAA0160747.1"/>
    <property type="molecule type" value="Genomic_DNA"/>
</dbReference>
<organism evidence="1 2">
    <name type="scientific">Lithospermum erythrorhizon</name>
    <name type="common">Purple gromwell</name>
    <name type="synonym">Lithospermum officinale var. erythrorhizon</name>
    <dbReference type="NCBI Taxonomy" id="34254"/>
    <lineage>
        <taxon>Eukaryota</taxon>
        <taxon>Viridiplantae</taxon>
        <taxon>Streptophyta</taxon>
        <taxon>Embryophyta</taxon>
        <taxon>Tracheophyta</taxon>
        <taxon>Spermatophyta</taxon>
        <taxon>Magnoliopsida</taxon>
        <taxon>eudicotyledons</taxon>
        <taxon>Gunneridae</taxon>
        <taxon>Pentapetalae</taxon>
        <taxon>asterids</taxon>
        <taxon>lamiids</taxon>
        <taxon>Boraginales</taxon>
        <taxon>Boraginaceae</taxon>
        <taxon>Boraginoideae</taxon>
        <taxon>Lithospermeae</taxon>
        <taxon>Lithospermum</taxon>
    </lineage>
</organism>
<evidence type="ECO:0000313" key="1">
    <source>
        <dbReference type="EMBL" id="GAA0160747.1"/>
    </source>
</evidence>
<protein>
    <submittedName>
        <fullName evidence="1">Uncharacterized protein</fullName>
    </submittedName>
</protein>
<accession>A0AAV3Q9J4</accession>
<keyword evidence="2" id="KW-1185">Reference proteome</keyword>
<reference evidence="1 2" key="1">
    <citation type="submission" date="2024-01" db="EMBL/GenBank/DDBJ databases">
        <title>The complete chloroplast genome sequence of Lithospermum erythrorhizon: insights into the phylogenetic relationship among Boraginaceae species and the maternal lineages of purple gromwells.</title>
        <authorList>
            <person name="Okada T."/>
            <person name="Watanabe K."/>
        </authorList>
    </citation>
    <scope>NUCLEOTIDE SEQUENCE [LARGE SCALE GENOMIC DNA]</scope>
</reference>
<dbReference type="SUPFAM" id="SSF117281">
    <property type="entry name" value="Kelch motif"/>
    <property type="match status" value="1"/>
</dbReference>
<sequence length="488" mass="55384">MNKQRVPVMVLFVDDEDIGGYHAMEFYAFHDSMFCPIFEVDTSPTDNYTVEDLPLQNVPFRAHPFTGFSSCPEGCSFASVGDQLYLVGGYTHSSHIISTISGNPKKADLNIPLMMFSSRVLRFDCQQFVNSLGENKGKEKMKFSELNDEVVHENWETCAPLSIPRRKASLLHLDGKLWAVGGIFDNKGKAPLIEVFEDGVWNPLKIHYPPEIDGFYLMSVALEDTKEILIGSMKKFYKLDISSLQWETLVGLECPEILLDCCHEEPGFVVRNNYAMWYDTNECCIRGLDLRSNKHFHVSLMDDVLMFEHKHEECGLNGQNAKLIDMQDEEGSLCFIYYGNMCCPSIDDRGVEYLLCEYHFVTFQIDFNDETVENISFPGVELEPRVISRRKCYAPAEWDLGAAFAMDVYLPQGKNLPQHMVSNPVHGVGIQVPAVNSTILHSANEQTLRAQRGTITPLMDIVADDGVELPQEMRDGLKNMHALLFRRQ</sequence>
<gene>
    <name evidence="1" type="ORF">LIER_39094</name>
</gene>
<name>A0AAV3Q9J4_LITER</name>
<evidence type="ECO:0000313" key="2">
    <source>
        <dbReference type="Proteomes" id="UP001454036"/>
    </source>
</evidence>
<comment type="caution">
    <text evidence="1">The sequence shown here is derived from an EMBL/GenBank/DDBJ whole genome shotgun (WGS) entry which is preliminary data.</text>
</comment>